<accession>A0AAE0FI51</accession>
<evidence type="ECO:0000256" key="1">
    <source>
        <dbReference type="SAM" id="MobiDB-lite"/>
    </source>
</evidence>
<dbReference type="InterPro" id="IPR021838">
    <property type="entry name" value="DUF3431"/>
</dbReference>
<comment type="caution">
    <text evidence="3">The sequence shown here is derived from an EMBL/GenBank/DDBJ whole genome shotgun (WGS) entry which is preliminary data.</text>
</comment>
<dbReference type="EMBL" id="LGRX02018103">
    <property type="protein sequence ID" value="KAK3260155.1"/>
    <property type="molecule type" value="Genomic_DNA"/>
</dbReference>
<keyword evidence="2" id="KW-0472">Membrane</keyword>
<keyword evidence="2" id="KW-1133">Transmembrane helix</keyword>
<gene>
    <name evidence="3" type="ORF">CYMTET_30871</name>
</gene>
<protein>
    <submittedName>
        <fullName evidence="3">Uncharacterized protein</fullName>
    </submittedName>
</protein>
<keyword evidence="4" id="KW-1185">Reference proteome</keyword>
<evidence type="ECO:0000256" key="2">
    <source>
        <dbReference type="SAM" id="Phobius"/>
    </source>
</evidence>
<name>A0AAE0FI51_9CHLO</name>
<dbReference type="Proteomes" id="UP001190700">
    <property type="component" value="Unassembled WGS sequence"/>
</dbReference>
<dbReference type="PANTHER" id="PTHR37490">
    <property type="entry name" value="EXPRESSED PROTEIN"/>
    <property type="match status" value="1"/>
</dbReference>
<organism evidence="3 4">
    <name type="scientific">Cymbomonas tetramitiformis</name>
    <dbReference type="NCBI Taxonomy" id="36881"/>
    <lineage>
        <taxon>Eukaryota</taxon>
        <taxon>Viridiplantae</taxon>
        <taxon>Chlorophyta</taxon>
        <taxon>Pyramimonadophyceae</taxon>
        <taxon>Pyramimonadales</taxon>
        <taxon>Pyramimonadaceae</taxon>
        <taxon>Cymbomonas</taxon>
    </lineage>
</organism>
<evidence type="ECO:0000313" key="3">
    <source>
        <dbReference type="EMBL" id="KAK3260155.1"/>
    </source>
</evidence>
<feature type="compositionally biased region" description="Pro residues" evidence="1">
    <location>
        <begin position="466"/>
        <end position="480"/>
    </location>
</feature>
<reference evidence="3 4" key="1">
    <citation type="journal article" date="2015" name="Genome Biol. Evol.">
        <title>Comparative Genomics of a Bacterivorous Green Alga Reveals Evolutionary Causalities and Consequences of Phago-Mixotrophic Mode of Nutrition.</title>
        <authorList>
            <person name="Burns J.A."/>
            <person name="Paasch A."/>
            <person name="Narechania A."/>
            <person name="Kim E."/>
        </authorList>
    </citation>
    <scope>NUCLEOTIDE SEQUENCE [LARGE SCALE GENOMIC DNA]</scope>
    <source>
        <strain evidence="3 4">PLY_AMNH</strain>
    </source>
</reference>
<evidence type="ECO:0000313" key="4">
    <source>
        <dbReference type="Proteomes" id="UP001190700"/>
    </source>
</evidence>
<feature type="region of interest" description="Disordered" evidence="1">
    <location>
        <begin position="382"/>
        <end position="513"/>
    </location>
</feature>
<dbReference type="AlphaFoldDB" id="A0AAE0FI51"/>
<proteinExistence type="predicted"/>
<feature type="compositionally biased region" description="Pro residues" evidence="1">
    <location>
        <begin position="404"/>
        <end position="450"/>
    </location>
</feature>
<keyword evidence="2" id="KW-0812">Transmembrane</keyword>
<feature type="transmembrane region" description="Helical" evidence="2">
    <location>
        <begin position="12"/>
        <end position="29"/>
    </location>
</feature>
<sequence>MESPSTSRRSTGLILWLATIIAIILPATWRGKYDTPVATTLFVGNSSKAERMRHLELVLSATGPARRLNLSWAAAYKDVLVYHSSAGSEHAHSKLCATCTTVHVYAGRSSAAAAASPANRTAPLPQHEALHYLTHIVQRYDQLSEMTAFLPSQAPEISPDLLRLLGYLERWSPVQPLGWQRPEGAHLLRRRSGSYVGSPGAGARVAVVRNDRNFRLVGDHAGSFVAAQDPEPWVTQIYLPRADDFDYEDAAGPIASPEGSAVVAGSGGDRDSPSIPVGARGLLNDELGARPDSVASPLCAVWDVLHLGTRCPETILVNYRNSFAVSRERILRRPRSFYLRLLEWSQANEANGLALERLWLSVFGYTPVNKVAGNNVRAAAAPPEAGMPAGTQHSAGLKVGDPGSSPPPPVGEFEASPPPMGDLEPIPPPVGDLKASPPPVGDLKASPPPVGDLEASPPRVGDLKASPPPVGDLKASPPPVGDLEASPFLVGDLEATLPPTDMYPISGDYGERR</sequence>
<dbReference type="PANTHER" id="PTHR37490:SF2">
    <property type="match status" value="1"/>
</dbReference>
<dbReference type="Pfam" id="PF11913">
    <property type="entry name" value="DUF3431"/>
    <property type="match status" value="1"/>
</dbReference>